<feature type="compositionally biased region" description="Polar residues" evidence="1">
    <location>
        <begin position="25"/>
        <end position="35"/>
    </location>
</feature>
<dbReference type="PANTHER" id="PTHR33481:SF1">
    <property type="entry name" value="ENDONUCLEASE_EXONUCLEASE_PHOSPHATASE DOMAIN-CONTAINING PROTEIN-RELATED"/>
    <property type="match status" value="1"/>
</dbReference>
<dbReference type="Gene3D" id="3.60.10.10">
    <property type="entry name" value="Endonuclease/exonuclease/phosphatase"/>
    <property type="match status" value="1"/>
</dbReference>
<dbReference type="InterPro" id="IPR036691">
    <property type="entry name" value="Endo/exonu/phosph_ase_sf"/>
</dbReference>
<dbReference type="Proteomes" id="UP000076154">
    <property type="component" value="Unassembled WGS sequence"/>
</dbReference>
<dbReference type="InterPro" id="IPR000477">
    <property type="entry name" value="RT_dom"/>
</dbReference>
<dbReference type="InParanoid" id="A0A369K9V7"/>
<dbReference type="InterPro" id="IPR036397">
    <property type="entry name" value="RNaseH_sf"/>
</dbReference>
<evidence type="ECO:0000313" key="3">
    <source>
        <dbReference type="EMBL" id="RDB30362.1"/>
    </source>
</evidence>
<keyword evidence="3" id="KW-0548">Nucleotidyltransferase</keyword>
<feature type="region of interest" description="Disordered" evidence="1">
    <location>
        <begin position="1"/>
        <end position="41"/>
    </location>
</feature>
<dbReference type="InterPro" id="IPR043502">
    <property type="entry name" value="DNA/RNA_pol_sf"/>
</dbReference>
<dbReference type="Gene3D" id="3.30.420.10">
    <property type="entry name" value="Ribonuclease H-like superfamily/Ribonuclease H"/>
    <property type="match status" value="1"/>
</dbReference>
<comment type="caution">
    <text evidence="3">The sequence shown here is derived from an EMBL/GenBank/DDBJ whole genome shotgun (WGS) entry which is preliminary data.</text>
</comment>
<keyword evidence="3" id="KW-0808">Transferase</keyword>
<dbReference type="InterPro" id="IPR005135">
    <property type="entry name" value="Endo/exonuclease/phosphatase"/>
</dbReference>
<dbReference type="EMBL" id="LUEZ02000005">
    <property type="protein sequence ID" value="RDB30362.1"/>
    <property type="molecule type" value="Genomic_DNA"/>
</dbReference>
<dbReference type="PANTHER" id="PTHR33481">
    <property type="entry name" value="REVERSE TRANSCRIPTASE"/>
    <property type="match status" value="1"/>
</dbReference>
<keyword evidence="4" id="KW-1185">Reference proteome</keyword>
<dbReference type="Pfam" id="PF00078">
    <property type="entry name" value="RVT_1"/>
    <property type="match status" value="1"/>
</dbReference>
<sequence>MTTPANDKASPEHSQAWRSRRSLKDSSGATHSVPASQAPDDPLEQFLLLLKGWDGKSPKSFQKQYLKHLEVLEPGLSYHPPGGPTGATANPSDTLKTFQSLLMNELAEKVSAKLQSSLIPALKAAAPAAAPVQIHQQPALPPTLPSRPQAPPRPRELEVTISYRKIANNAAIRTLSPAAMKAKIEAALAKSTKSNLKDCHIHSVNKLSNGDIRLQADTEEQAQLLLLHADDWIKAGVDEKAEISRKAYSVKVNFVPVSSIDPGSPTARDAIFQDNRATIPSPDSILRVRWLNPGKVQSGQKKSSLVLTVNSMAVADALIYRSVSIGAHPCLTQKYVPSIPQCNNCQQLGHVSVACPTPHNHKCARCGGNHATSDCVCPASPKCTNMRLRVKCLNCRKQPEVLKSLLNENATSGWDVLCLQELPYFIDKQASFQSSTFHLVLPTDADKRSRSQLIRSAIYVNKSLPSDSYVQIPVKSLDITAIKFSFPTSSSSPDDLESSPNVPTISSLSIYSVYNAPKSDSTISLLATHLDPLPDDEPLLLMGDFNKHHPSWSGPHCPKRNRSSDCEAILNLFSGCDLRHCLPSATPTRLWDNGRHWSTLDLVMCSPELQDIVTGCKTDSGHGSDHRCLNTTLDLTLSRYTPPPRRRWQAADWEKFSEVVNEHLGSRPLSSELELDSVDKLEQAVSDITDGLRKAAEAAVPTSKRSPFAKRWWTSDLTTMHQNLKTLQNRALKKNSTPEQRAAVSPARRAYHKAIRKQQRHHWKEWLADATEDVVWQANKYATQHSESTRASRVPELHTPSGTASTSSEKCDALMNQFFPAPPPADLEDTADFDYPPGLSFQKISEAEVASAIQRLSPYKAPGPSEIPNVAIQQCSAALVPILTRITNASVLLNHFPAQWKVFITVTIRKPNKEDYSVPKAYRPIALEDTLGKVVESVIAYRLAVMAEEHGLLPANHFGGRPGRTTTDAVLYVVQRIKDSWRRHDITSVLFLDISQAFPSVSHARLIHNLKKRNVPHEVVSWIASFLTDRTTTLKFDDFTSDPLHASLGVPQGSPLSPILYLYYSADLLDIADSSLRDRLVAGYIDDTMIAVSSPTIEENITKLQELMTAALTWSSTHACKFDLSKFQLVHFTRNEKKYVPLPLILPAHTIHASEHAKYLGIVLDRQLRWKQQVEEAVGKGTATVYAIARLSRPTFGLPHKHIRQLYRSVVIPHMEYGLVAWYEPIRRPEGSKRAKGSVGVARQLGKVQRIAGRIVTGAFKSTATDFLDFHASLLPIELRLNLSVFNAAARLASLPPAHPLFRPIQRCSSRYPRLHRSPLLEIFNAFPQLRNVESIDPTSTNPAAILPFSLHIAPDRKTAIEEAKSLVDSSDLCIFTDGSGYQGGVGAAAVAQLRNGTVISRSLTLGSEKSHTVYEGELTGTVLALDIVGNVSRISSVSILLDNQSAITSLAHQRSQPGQHLVCLFHSILGSLKR</sequence>
<keyword evidence="3" id="KW-0695">RNA-directed DNA polymerase</keyword>
<dbReference type="SUPFAM" id="SSF53098">
    <property type="entry name" value="Ribonuclease H-like"/>
    <property type="match status" value="1"/>
</dbReference>
<proteinExistence type="predicted"/>
<dbReference type="InterPro" id="IPR012337">
    <property type="entry name" value="RNaseH-like_sf"/>
</dbReference>
<dbReference type="GO" id="GO:0003676">
    <property type="term" value="F:nucleic acid binding"/>
    <property type="evidence" value="ECO:0007669"/>
    <property type="project" value="InterPro"/>
</dbReference>
<accession>A0A369K9V7</accession>
<dbReference type="Pfam" id="PF14529">
    <property type="entry name" value="Exo_endo_phos_2"/>
    <property type="match status" value="1"/>
</dbReference>
<dbReference type="SUPFAM" id="SSF56219">
    <property type="entry name" value="DNase I-like"/>
    <property type="match status" value="1"/>
</dbReference>
<feature type="domain" description="Reverse transcriptase" evidence="2">
    <location>
        <begin position="889"/>
        <end position="1164"/>
    </location>
</feature>
<dbReference type="SUPFAM" id="SSF56672">
    <property type="entry name" value="DNA/RNA polymerases"/>
    <property type="match status" value="1"/>
</dbReference>
<dbReference type="GO" id="GO:0003964">
    <property type="term" value="F:RNA-directed DNA polymerase activity"/>
    <property type="evidence" value="ECO:0007669"/>
    <property type="project" value="UniProtKB-KW"/>
</dbReference>
<dbReference type="STRING" id="39966.A0A369K9V7"/>
<evidence type="ECO:0000259" key="2">
    <source>
        <dbReference type="PROSITE" id="PS50878"/>
    </source>
</evidence>
<dbReference type="PROSITE" id="PS50878">
    <property type="entry name" value="RT_POL"/>
    <property type="match status" value="1"/>
</dbReference>
<dbReference type="CDD" id="cd01650">
    <property type="entry name" value="RT_nLTR_like"/>
    <property type="match status" value="1"/>
</dbReference>
<evidence type="ECO:0000313" key="4">
    <source>
        <dbReference type="Proteomes" id="UP000076154"/>
    </source>
</evidence>
<organism evidence="3 4">
    <name type="scientific">Hypsizygus marmoreus</name>
    <name type="common">White beech mushroom</name>
    <name type="synonym">Agaricus marmoreus</name>
    <dbReference type="NCBI Taxonomy" id="39966"/>
    <lineage>
        <taxon>Eukaryota</taxon>
        <taxon>Fungi</taxon>
        <taxon>Dikarya</taxon>
        <taxon>Basidiomycota</taxon>
        <taxon>Agaricomycotina</taxon>
        <taxon>Agaricomycetes</taxon>
        <taxon>Agaricomycetidae</taxon>
        <taxon>Agaricales</taxon>
        <taxon>Tricholomatineae</taxon>
        <taxon>Lyophyllaceae</taxon>
        <taxon>Hypsizygus</taxon>
    </lineage>
</organism>
<name>A0A369K9V7_HYPMA</name>
<feature type="compositionally biased region" description="Basic and acidic residues" evidence="1">
    <location>
        <begin position="787"/>
        <end position="796"/>
    </location>
</feature>
<feature type="region of interest" description="Disordered" evidence="1">
    <location>
        <begin position="784"/>
        <end position="807"/>
    </location>
</feature>
<dbReference type="OrthoDB" id="412006at2759"/>
<dbReference type="CDD" id="cd09276">
    <property type="entry name" value="Rnase_HI_RT_non_LTR"/>
    <property type="match status" value="1"/>
</dbReference>
<protein>
    <submittedName>
        <fullName evidence="3">RNA-directed DNA polymerase from transposon X-element</fullName>
    </submittedName>
</protein>
<gene>
    <name evidence="3" type="ORF">Hypma_007035</name>
</gene>
<evidence type="ECO:0000256" key="1">
    <source>
        <dbReference type="SAM" id="MobiDB-lite"/>
    </source>
</evidence>
<reference evidence="3" key="1">
    <citation type="submission" date="2018-04" db="EMBL/GenBank/DDBJ databases">
        <title>Whole genome sequencing of Hypsizygus marmoreus.</title>
        <authorList>
            <person name="Choi I.-G."/>
            <person name="Min B."/>
            <person name="Kim J.-G."/>
            <person name="Kim S."/>
            <person name="Oh Y.-L."/>
            <person name="Kong W.-S."/>
            <person name="Park H."/>
            <person name="Jeong J."/>
            <person name="Song E.-S."/>
        </authorList>
    </citation>
    <scope>NUCLEOTIDE SEQUENCE [LARGE SCALE GENOMIC DNA]</scope>
    <source>
        <strain evidence="3">51987-8</strain>
    </source>
</reference>